<dbReference type="Proteomes" id="UP000032142">
    <property type="component" value="Unassembled WGS sequence"/>
</dbReference>
<evidence type="ECO:0000256" key="1">
    <source>
        <dbReference type="SAM" id="Phobius"/>
    </source>
</evidence>
<sequence length="57" mass="6557">MYDCLRPWSSLPKGHGRVVCLCEEVQALLILYVGLFSPFLARFSLFFVLLCSPKYKT</sequence>
<accession>A0A0B0P0Q0</accession>
<gene>
    <name evidence="2" type="ORF">F383_04102</name>
</gene>
<evidence type="ECO:0000313" key="3">
    <source>
        <dbReference type="Proteomes" id="UP000032142"/>
    </source>
</evidence>
<reference evidence="3" key="1">
    <citation type="submission" date="2014-09" db="EMBL/GenBank/DDBJ databases">
        <authorList>
            <person name="Mudge J."/>
            <person name="Ramaraj T."/>
            <person name="Lindquist I.E."/>
            <person name="Bharti A.K."/>
            <person name="Sundararajan A."/>
            <person name="Cameron C.T."/>
            <person name="Woodward J.E."/>
            <person name="May G.D."/>
            <person name="Brubaker C."/>
            <person name="Broadhvest J."/>
            <person name="Wilkins T.A."/>
        </authorList>
    </citation>
    <scope>NUCLEOTIDE SEQUENCE</scope>
    <source>
        <strain evidence="3">cv. AKA8401</strain>
    </source>
</reference>
<evidence type="ECO:0000313" key="2">
    <source>
        <dbReference type="EMBL" id="KHG16911.1"/>
    </source>
</evidence>
<keyword evidence="3" id="KW-1185">Reference proteome</keyword>
<keyword evidence="1" id="KW-0472">Membrane</keyword>
<proteinExistence type="predicted"/>
<feature type="transmembrane region" description="Helical" evidence="1">
    <location>
        <begin position="29"/>
        <end position="51"/>
    </location>
</feature>
<keyword evidence="1" id="KW-1133">Transmembrane helix</keyword>
<name>A0A0B0P0Q0_GOSAR</name>
<organism evidence="2 3">
    <name type="scientific">Gossypium arboreum</name>
    <name type="common">Tree cotton</name>
    <name type="synonym">Gossypium nanking</name>
    <dbReference type="NCBI Taxonomy" id="29729"/>
    <lineage>
        <taxon>Eukaryota</taxon>
        <taxon>Viridiplantae</taxon>
        <taxon>Streptophyta</taxon>
        <taxon>Embryophyta</taxon>
        <taxon>Tracheophyta</taxon>
        <taxon>Spermatophyta</taxon>
        <taxon>Magnoliopsida</taxon>
        <taxon>eudicotyledons</taxon>
        <taxon>Gunneridae</taxon>
        <taxon>Pentapetalae</taxon>
        <taxon>rosids</taxon>
        <taxon>malvids</taxon>
        <taxon>Malvales</taxon>
        <taxon>Malvaceae</taxon>
        <taxon>Malvoideae</taxon>
        <taxon>Gossypium</taxon>
    </lineage>
</organism>
<dbReference type="EMBL" id="KN407184">
    <property type="protein sequence ID" value="KHG16911.1"/>
    <property type="molecule type" value="Genomic_DNA"/>
</dbReference>
<dbReference type="AlphaFoldDB" id="A0A0B0P0Q0"/>
<keyword evidence="1" id="KW-0812">Transmembrane</keyword>
<protein>
    <submittedName>
        <fullName evidence="2">Uncharacterized protein</fullName>
    </submittedName>
</protein>